<comment type="caution">
    <text evidence="11">The sequence shown here is derived from an EMBL/GenBank/DDBJ whole genome shotgun (WGS) entry which is preliminary data.</text>
</comment>
<feature type="transmembrane region" description="Helical" evidence="10">
    <location>
        <begin position="236"/>
        <end position="257"/>
    </location>
</feature>
<feature type="transmembrane region" description="Helical" evidence="10">
    <location>
        <begin position="277"/>
        <end position="305"/>
    </location>
</feature>
<evidence type="ECO:0000256" key="6">
    <source>
        <dbReference type="ARBA" id="ARBA00022989"/>
    </source>
</evidence>
<dbReference type="RefSeq" id="WP_245131834.1">
    <property type="nucleotide sequence ID" value="NZ_JALJEJ010000009.1"/>
</dbReference>
<dbReference type="PANTHER" id="PTHR43298">
    <property type="entry name" value="MULTIDRUG RESISTANCE PROTEIN NORM-RELATED"/>
    <property type="match status" value="1"/>
</dbReference>
<keyword evidence="4" id="KW-1003">Cell membrane</keyword>
<feature type="transmembrane region" description="Helical" evidence="10">
    <location>
        <begin position="317"/>
        <end position="338"/>
    </location>
</feature>
<feature type="transmembrane region" description="Helical" evidence="10">
    <location>
        <begin position="54"/>
        <end position="73"/>
    </location>
</feature>
<keyword evidence="8 10" id="KW-0472">Membrane</keyword>
<name>A0A9X1X684_9SPHI</name>
<feature type="transmembrane region" description="Helical" evidence="10">
    <location>
        <begin position="137"/>
        <end position="158"/>
    </location>
</feature>
<reference evidence="11" key="1">
    <citation type="submission" date="2022-04" db="EMBL/GenBank/DDBJ databases">
        <title>Mucilaginibacter sp. RS28 isolated from freshwater.</title>
        <authorList>
            <person name="Ko S.-R."/>
        </authorList>
    </citation>
    <scope>NUCLEOTIDE SEQUENCE</scope>
    <source>
        <strain evidence="11">RS28</strain>
    </source>
</reference>
<dbReference type="GO" id="GO:0006811">
    <property type="term" value="P:monoatomic ion transport"/>
    <property type="evidence" value="ECO:0007669"/>
    <property type="project" value="UniProtKB-KW"/>
</dbReference>
<feature type="transmembrane region" description="Helical" evidence="10">
    <location>
        <begin position="358"/>
        <end position="379"/>
    </location>
</feature>
<dbReference type="InterPro" id="IPR050222">
    <property type="entry name" value="MATE_MdtK"/>
</dbReference>
<proteinExistence type="predicted"/>
<keyword evidence="2" id="KW-0813">Transport</keyword>
<feature type="transmembrane region" description="Helical" evidence="10">
    <location>
        <begin position="416"/>
        <end position="435"/>
    </location>
</feature>
<dbReference type="GO" id="GO:0042910">
    <property type="term" value="F:xenobiotic transmembrane transporter activity"/>
    <property type="evidence" value="ECO:0007669"/>
    <property type="project" value="InterPro"/>
</dbReference>
<keyword evidence="12" id="KW-1185">Reference proteome</keyword>
<evidence type="ECO:0000256" key="2">
    <source>
        <dbReference type="ARBA" id="ARBA00022448"/>
    </source>
</evidence>
<accession>A0A9X1X684</accession>
<keyword evidence="3" id="KW-0050">Antiport</keyword>
<dbReference type="Pfam" id="PF01554">
    <property type="entry name" value="MatE"/>
    <property type="match status" value="2"/>
</dbReference>
<dbReference type="EMBL" id="JALJEJ010000009">
    <property type="protein sequence ID" value="MCJ8211326.1"/>
    <property type="molecule type" value="Genomic_DNA"/>
</dbReference>
<feature type="transmembrane region" description="Helical" evidence="10">
    <location>
        <begin position="20"/>
        <end position="42"/>
    </location>
</feature>
<organism evidence="11 12">
    <name type="scientific">Mucilaginibacter straminoryzae</name>
    <dbReference type="NCBI Taxonomy" id="2932774"/>
    <lineage>
        <taxon>Bacteria</taxon>
        <taxon>Pseudomonadati</taxon>
        <taxon>Bacteroidota</taxon>
        <taxon>Sphingobacteriia</taxon>
        <taxon>Sphingobacteriales</taxon>
        <taxon>Sphingobacteriaceae</taxon>
        <taxon>Mucilaginibacter</taxon>
    </lineage>
</organism>
<dbReference type="Proteomes" id="UP001139450">
    <property type="component" value="Unassembled WGS sequence"/>
</dbReference>
<feature type="transmembrane region" description="Helical" evidence="10">
    <location>
        <begin position="391"/>
        <end position="410"/>
    </location>
</feature>
<evidence type="ECO:0000256" key="3">
    <source>
        <dbReference type="ARBA" id="ARBA00022449"/>
    </source>
</evidence>
<protein>
    <recommendedName>
        <fullName evidence="9">Multidrug-efflux transporter</fullName>
    </recommendedName>
</protein>
<evidence type="ECO:0000313" key="12">
    <source>
        <dbReference type="Proteomes" id="UP001139450"/>
    </source>
</evidence>
<dbReference type="AlphaFoldDB" id="A0A9X1X684"/>
<keyword evidence="5 10" id="KW-0812">Transmembrane</keyword>
<evidence type="ECO:0000256" key="9">
    <source>
        <dbReference type="ARBA" id="ARBA00031636"/>
    </source>
</evidence>
<comment type="subcellular location">
    <subcellularLocation>
        <location evidence="1">Cell membrane</location>
        <topology evidence="1">Multi-pass membrane protein</topology>
    </subcellularLocation>
</comment>
<keyword evidence="7" id="KW-0406">Ion transport</keyword>
<feature type="transmembrane region" description="Helical" evidence="10">
    <location>
        <begin position="196"/>
        <end position="215"/>
    </location>
</feature>
<dbReference type="GO" id="GO:0015297">
    <property type="term" value="F:antiporter activity"/>
    <property type="evidence" value="ECO:0007669"/>
    <property type="project" value="UniProtKB-KW"/>
</dbReference>
<evidence type="ECO:0000256" key="8">
    <source>
        <dbReference type="ARBA" id="ARBA00023136"/>
    </source>
</evidence>
<evidence type="ECO:0000256" key="1">
    <source>
        <dbReference type="ARBA" id="ARBA00004651"/>
    </source>
</evidence>
<dbReference type="GO" id="GO:0005886">
    <property type="term" value="C:plasma membrane"/>
    <property type="evidence" value="ECO:0007669"/>
    <property type="project" value="UniProtKB-SubCell"/>
</dbReference>
<dbReference type="PANTHER" id="PTHR43298:SF2">
    <property type="entry name" value="FMN_FAD EXPORTER YEEO-RELATED"/>
    <property type="match status" value="1"/>
</dbReference>
<dbReference type="PIRSF" id="PIRSF006603">
    <property type="entry name" value="DinF"/>
    <property type="match status" value="1"/>
</dbReference>
<sequence length="444" mass="48595">MMNKREEILQGNLWKLMIRLSLPGILGMLVISVNGLVDAFFVSHLVGTDAFAGVSYAMPLLTINAAVIALLSAGAGSVYSRAIGSNDQSLLAMLFRHLLVAILVVTVLLMIFGFAASPWLLAWLDIPARQLPFAQDFYHVTLAGACFPVLGLCTSALIRSEGHTGKAMRITALAMLLNALINPLLIRYLGLGVKGSALASILAMIFYSVLTLVHLSGKNSPLQLKWGKIEPQFLHTLFRTGLPTFYMQANGFFRQLILFKLAAYSARSPSDVAIFSGIYRLFSFTAIPMFGMLQALGPVVGINYGAGKLERSQRAVAIFRSCTIILLFPIALTCFIFPQTVLSFLLANPALAYAGSGYFQVVILVLLLMPFASGSIVFLQSTGQSALASKFTLRRELLIFLPVVLLSVYLWHYQGIYIALLAENIIYINIVYWCTRNRMQAMAG</sequence>
<feature type="transmembrane region" description="Helical" evidence="10">
    <location>
        <begin position="170"/>
        <end position="190"/>
    </location>
</feature>
<evidence type="ECO:0000256" key="10">
    <source>
        <dbReference type="SAM" id="Phobius"/>
    </source>
</evidence>
<evidence type="ECO:0000256" key="5">
    <source>
        <dbReference type="ARBA" id="ARBA00022692"/>
    </source>
</evidence>
<keyword evidence="6 10" id="KW-1133">Transmembrane helix</keyword>
<evidence type="ECO:0000313" key="11">
    <source>
        <dbReference type="EMBL" id="MCJ8211326.1"/>
    </source>
</evidence>
<dbReference type="InterPro" id="IPR002528">
    <property type="entry name" value="MATE_fam"/>
</dbReference>
<evidence type="ECO:0000256" key="7">
    <source>
        <dbReference type="ARBA" id="ARBA00023065"/>
    </source>
</evidence>
<dbReference type="InterPro" id="IPR048279">
    <property type="entry name" value="MdtK-like"/>
</dbReference>
<feature type="transmembrane region" description="Helical" evidence="10">
    <location>
        <begin position="94"/>
        <end position="117"/>
    </location>
</feature>
<gene>
    <name evidence="11" type="ORF">MUY27_16530</name>
</gene>
<evidence type="ECO:0000256" key="4">
    <source>
        <dbReference type="ARBA" id="ARBA00022475"/>
    </source>
</evidence>